<accession>A0AAD5SYR3</accession>
<dbReference type="EMBL" id="JADGJH010001527">
    <property type="protein sequence ID" value="KAJ3112590.1"/>
    <property type="molecule type" value="Genomic_DNA"/>
</dbReference>
<gene>
    <name evidence="2" type="ORF">HK100_002279</name>
</gene>
<evidence type="ECO:0000256" key="1">
    <source>
        <dbReference type="SAM" id="MobiDB-lite"/>
    </source>
</evidence>
<organism evidence="2 3">
    <name type="scientific">Physocladia obscura</name>
    <dbReference type="NCBI Taxonomy" id="109957"/>
    <lineage>
        <taxon>Eukaryota</taxon>
        <taxon>Fungi</taxon>
        <taxon>Fungi incertae sedis</taxon>
        <taxon>Chytridiomycota</taxon>
        <taxon>Chytridiomycota incertae sedis</taxon>
        <taxon>Chytridiomycetes</taxon>
        <taxon>Chytridiales</taxon>
        <taxon>Chytriomycetaceae</taxon>
        <taxon>Physocladia</taxon>
    </lineage>
</organism>
<dbReference type="AlphaFoldDB" id="A0AAD5SYR3"/>
<feature type="region of interest" description="Disordered" evidence="1">
    <location>
        <begin position="1"/>
        <end position="34"/>
    </location>
</feature>
<protein>
    <submittedName>
        <fullName evidence="2">Uncharacterized protein</fullName>
    </submittedName>
</protein>
<evidence type="ECO:0000313" key="2">
    <source>
        <dbReference type="EMBL" id="KAJ3112590.1"/>
    </source>
</evidence>
<name>A0AAD5SYR3_9FUNG</name>
<comment type="caution">
    <text evidence="2">The sequence shown here is derived from an EMBL/GenBank/DDBJ whole genome shotgun (WGS) entry which is preliminary data.</text>
</comment>
<reference evidence="2" key="1">
    <citation type="submission" date="2020-05" db="EMBL/GenBank/DDBJ databases">
        <title>Phylogenomic resolution of chytrid fungi.</title>
        <authorList>
            <person name="Stajich J.E."/>
            <person name="Amses K."/>
            <person name="Simmons R."/>
            <person name="Seto K."/>
            <person name="Myers J."/>
            <person name="Bonds A."/>
            <person name="Quandt C.A."/>
            <person name="Barry K."/>
            <person name="Liu P."/>
            <person name="Grigoriev I."/>
            <person name="Longcore J.E."/>
            <person name="James T.Y."/>
        </authorList>
    </citation>
    <scope>NUCLEOTIDE SEQUENCE</scope>
    <source>
        <strain evidence="2">JEL0513</strain>
    </source>
</reference>
<evidence type="ECO:0000313" key="3">
    <source>
        <dbReference type="Proteomes" id="UP001211907"/>
    </source>
</evidence>
<dbReference type="Proteomes" id="UP001211907">
    <property type="component" value="Unassembled WGS sequence"/>
</dbReference>
<keyword evidence="3" id="KW-1185">Reference proteome</keyword>
<sequence>MPRHTRSSTKNDRQSVSLTSHYQPMKKNGNGKFNYGSAADDVHSFFEDGDFSPKTGSYKPDSKVEVVNEAEFFKTRMTARTIKKNDRQSLGRSSYSQPMKKNGSGKFNFGKPQDDVFDFYSTLGGGTGLYVALKQAQAIGDNKLRVVGEDEFFGK</sequence>
<proteinExistence type="predicted"/>
<feature type="compositionally biased region" description="Polar residues" evidence="1">
    <location>
        <begin position="90"/>
        <end position="99"/>
    </location>
</feature>
<feature type="region of interest" description="Disordered" evidence="1">
    <location>
        <begin position="83"/>
        <end position="108"/>
    </location>
</feature>